<dbReference type="OrthoDB" id="5422529at2"/>
<organism evidence="5 6">
    <name type="scientific">Cutibacterium acnes</name>
    <name type="common">Propionibacterium acnes</name>
    <dbReference type="NCBI Taxonomy" id="1747"/>
    <lineage>
        <taxon>Bacteria</taxon>
        <taxon>Bacillati</taxon>
        <taxon>Actinomycetota</taxon>
        <taxon>Actinomycetes</taxon>
        <taxon>Propionibacteriales</taxon>
        <taxon>Propionibacteriaceae</taxon>
        <taxon>Cutibacterium</taxon>
    </lineage>
</organism>
<protein>
    <submittedName>
        <fullName evidence="5">Conjugal transfer protein TraL</fullName>
    </submittedName>
</protein>
<proteinExistence type="predicted"/>
<keyword evidence="3" id="KW-1133">Transmembrane helix</keyword>
<evidence type="ECO:0000256" key="1">
    <source>
        <dbReference type="ARBA" id="ARBA00004141"/>
    </source>
</evidence>
<reference evidence="5 6" key="1">
    <citation type="submission" date="2017-02" db="EMBL/GenBank/DDBJ databases">
        <title>Prevalence of linear plasmids in Cutibacterium acnes isolates obtained from cancerous prostatic tissue.</title>
        <authorList>
            <person name="Davidsson S."/>
            <person name="Bruggemann H."/>
        </authorList>
    </citation>
    <scope>NUCLEOTIDE SEQUENCE [LARGE SCALE GENOMIC DNA]</scope>
    <source>
        <strain evidence="5 6">11-78</strain>
    </source>
</reference>
<dbReference type="EMBL" id="MVCE01000004">
    <property type="protein sequence ID" value="PGF33252.1"/>
    <property type="molecule type" value="Genomic_DNA"/>
</dbReference>
<evidence type="ECO:0000313" key="6">
    <source>
        <dbReference type="Proteomes" id="UP000226191"/>
    </source>
</evidence>
<keyword evidence="2" id="KW-0812">Transmembrane</keyword>
<dbReference type="GeneID" id="92857546"/>
<dbReference type="GO" id="GO:0016020">
    <property type="term" value="C:membrane"/>
    <property type="evidence" value="ECO:0007669"/>
    <property type="project" value="UniProtKB-SubCell"/>
</dbReference>
<dbReference type="InterPro" id="IPR009908">
    <property type="entry name" value="Methylamine_util_MauE"/>
</dbReference>
<evidence type="ECO:0000256" key="2">
    <source>
        <dbReference type="ARBA" id="ARBA00022692"/>
    </source>
</evidence>
<comment type="caution">
    <text evidence="5">The sequence shown here is derived from an EMBL/GenBank/DDBJ whole genome shotgun (WGS) entry which is preliminary data.</text>
</comment>
<dbReference type="Pfam" id="PF07291">
    <property type="entry name" value="MauE"/>
    <property type="match status" value="1"/>
</dbReference>
<dbReference type="RefSeq" id="WP_002516902.1">
    <property type="nucleotide sequence ID" value="NZ_AP022844.1"/>
</dbReference>
<name>A0A8B2VG74_CUTAC</name>
<keyword evidence="4" id="KW-0472">Membrane</keyword>
<evidence type="ECO:0000256" key="4">
    <source>
        <dbReference type="ARBA" id="ARBA00023136"/>
    </source>
</evidence>
<dbReference type="GO" id="GO:0030416">
    <property type="term" value="P:methylamine metabolic process"/>
    <property type="evidence" value="ECO:0007669"/>
    <property type="project" value="InterPro"/>
</dbReference>
<dbReference type="AlphaFoldDB" id="A0A8B2VG74"/>
<dbReference type="Proteomes" id="UP000226191">
    <property type="component" value="Unassembled WGS sequence"/>
</dbReference>
<evidence type="ECO:0000256" key="3">
    <source>
        <dbReference type="ARBA" id="ARBA00022989"/>
    </source>
</evidence>
<sequence length="167" mass="18363">MLDMDSQPSLRSSTVRDWAGLAARIILGATLLVAGIIKATDIDSTIWSVRTYQIVPWDLAPLIGWTMPILEIVVGLMLIFGIATRWSGLLGTLAMVVFIVGISSVWARHISLDCGCFGNGGPVDRNWDLTQRTYVLDILRDLGLTLCGVWLVIRPRSALSVDHWITS</sequence>
<gene>
    <name evidence="5" type="ORF">B1B09_09785</name>
</gene>
<evidence type="ECO:0000313" key="5">
    <source>
        <dbReference type="EMBL" id="PGF33252.1"/>
    </source>
</evidence>
<accession>A0A8B2VG74</accession>
<comment type="subcellular location">
    <subcellularLocation>
        <location evidence="1">Membrane</location>
        <topology evidence="1">Multi-pass membrane protein</topology>
    </subcellularLocation>
</comment>